<gene>
    <name evidence="1" type="ORF">GCM10025874_22560</name>
</gene>
<sequence length="109" mass="11883">MDHRADPDALAGDVRRLLNERYRGDHDSCGIALAAAQETAGDERVLDELARAWHVTRIEQARAAAGLSGAIAVLAQRLPEAEIVRRTGVPLETVRALTAPPDERWTQHG</sequence>
<proteinExistence type="predicted"/>
<protein>
    <submittedName>
        <fullName evidence="1">Uncharacterized protein</fullName>
    </submittedName>
</protein>
<reference evidence="1 2" key="1">
    <citation type="journal article" date="2014" name="Int. J. Syst. Evol. Microbiol.">
        <title>Complete genome sequence of Corynebacterium casei LMG S-19264T (=DSM 44701T), isolated from a smear-ripened cheese.</title>
        <authorList>
            <consortium name="US DOE Joint Genome Institute (JGI-PGF)"/>
            <person name="Walter F."/>
            <person name="Albersmeier A."/>
            <person name="Kalinowski J."/>
            <person name="Ruckert C."/>
        </authorList>
    </citation>
    <scope>NUCLEOTIDE SEQUENCE [LARGE SCALE GENOMIC DNA]</scope>
    <source>
        <strain evidence="1 2">NBRC 112289</strain>
    </source>
</reference>
<evidence type="ECO:0000313" key="2">
    <source>
        <dbReference type="Proteomes" id="UP001157160"/>
    </source>
</evidence>
<keyword evidence="2" id="KW-1185">Reference proteome</keyword>
<name>A0AA37UHK9_9MICO</name>
<dbReference type="AlphaFoldDB" id="A0AA37UHK9"/>
<dbReference type="RefSeq" id="WP_284232695.1">
    <property type="nucleotide sequence ID" value="NZ_BSUL01000001.1"/>
</dbReference>
<dbReference type="EMBL" id="BSUL01000001">
    <property type="protein sequence ID" value="GMA29003.1"/>
    <property type="molecule type" value="Genomic_DNA"/>
</dbReference>
<dbReference type="Proteomes" id="UP001157160">
    <property type="component" value="Unassembled WGS sequence"/>
</dbReference>
<organism evidence="1 2">
    <name type="scientific">Arenivirga flava</name>
    <dbReference type="NCBI Taxonomy" id="1930060"/>
    <lineage>
        <taxon>Bacteria</taxon>
        <taxon>Bacillati</taxon>
        <taxon>Actinomycetota</taxon>
        <taxon>Actinomycetes</taxon>
        <taxon>Micrococcales</taxon>
        <taxon>Microbacteriaceae</taxon>
        <taxon>Arenivirga</taxon>
    </lineage>
</organism>
<comment type="caution">
    <text evidence="1">The sequence shown here is derived from an EMBL/GenBank/DDBJ whole genome shotgun (WGS) entry which is preliminary data.</text>
</comment>
<evidence type="ECO:0000313" key="1">
    <source>
        <dbReference type="EMBL" id="GMA29003.1"/>
    </source>
</evidence>
<accession>A0AA37UHK9</accession>